<reference evidence="1 2" key="1">
    <citation type="submission" date="2017-04" db="EMBL/GenBank/DDBJ databases">
        <authorList>
            <person name="Afonso C.L."/>
            <person name="Miller P.J."/>
            <person name="Scott M.A."/>
            <person name="Spackman E."/>
            <person name="Goraichik I."/>
            <person name="Dimitrov K.M."/>
            <person name="Suarez D.L."/>
            <person name="Swayne D.E."/>
        </authorList>
    </citation>
    <scope>NUCLEOTIDE SEQUENCE [LARGE SCALE GENOMIC DNA]</scope>
    <source>
        <strain evidence="1 2">DSM 22418</strain>
    </source>
</reference>
<accession>A0A1X7INY6</accession>
<dbReference type="InterPro" id="IPR015018">
    <property type="entry name" value="DUF1905"/>
</dbReference>
<protein>
    <submittedName>
        <fullName evidence="1">Bacteriocin-protection, YdeI or OmpD-Associated</fullName>
    </submittedName>
</protein>
<dbReference type="SUPFAM" id="SSF141694">
    <property type="entry name" value="AF2212/PG0164-like"/>
    <property type="match status" value="1"/>
</dbReference>
<dbReference type="EMBL" id="FXAU01000001">
    <property type="protein sequence ID" value="SMG16442.1"/>
    <property type="molecule type" value="Genomic_DNA"/>
</dbReference>
<dbReference type="Pfam" id="PF08922">
    <property type="entry name" value="DUF1905"/>
    <property type="match status" value="1"/>
</dbReference>
<dbReference type="AlphaFoldDB" id="A0A1X7INY6"/>
<evidence type="ECO:0000313" key="1">
    <source>
        <dbReference type="EMBL" id="SMG16442.1"/>
    </source>
</evidence>
<dbReference type="OrthoDB" id="8246703at2"/>
<dbReference type="RefSeq" id="WP_085471879.1">
    <property type="nucleotide sequence ID" value="NZ_FXAU01000001.1"/>
</dbReference>
<evidence type="ECO:0000313" key="2">
    <source>
        <dbReference type="Proteomes" id="UP000192980"/>
    </source>
</evidence>
<sequence length="158" mass="18282">MIKDKPLVDKAFVLEKEMNKCGWTYVRLPELVPSKNTAFGWLRVSGTIEGHEIKKYNLQSMGNGVLFLPVNAQVRKKIKKQIGDLVHITLYEDKIPSQIQEELELCLRDIPQAYACFLGYSEREKREILEWIYLAKTEEVKLKRMVQAIDKITQSAIA</sequence>
<proteinExistence type="predicted"/>
<dbReference type="STRING" id="561061.SAMN05660862_1071"/>
<name>A0A1X7INY6_9SPHI</name>
<dbReference type="Gene3D" id="2.40.30.100">
    <property type="entry name" value="AF2212/PG0164-like"/>
    <property type="match status" value="1"/>
</dbReference>
<dbReference type="InterPro" id="IPR037079">
    <property type="entry name" value="AF2212/PG0164-like_sf"/>
</dbReference>
<keyword evidence="2" id="KW-1185">Reference proteome</keyword>
<dbReference type="Proteomes" id="UP000192980">
    <property type="component" value="Unassembled WGS sequence"/>
</dbReference>
<organism evidence="1 2">
    <name type="scientific">Sphingobacterium psychroaquaticum</name>
    <dbReference type="NCBI Taxonomy" id="561061"/>
    <lineage>
        <taxon>Bacteria</taxon>
        <taxon>Pseudomonadati</taxon>
        <taxon>Bacteroidota</taxon>
        <taxon>Sphingobacteriia</taxon>
        <taxon>Sphingobacteriales</taxon>
        <taxon>Sphingobacteriaceae</taxon>
        <taxon>Sphingobacterium</taxon>
    </lineage>
</organism>
<dbReference type="Pfam" id="PF13376">
    <property type="entry name" value="OmdA"/>
    <property type="match status" value="1"/>
</dbReference>
<gene>
    <name evidence="1" type="ORF">SAMN05660862_1071</name>
</gene>